<reference evidence="2 3" key="1">
    <citation type="submission" date="2020-07" db="EMBL/GenBank/DDBJ databases">
        <title>Genomic Encyclopedia of Type Strains, Phase IV (KMG-IV): sequencing the most valuable type-strain genomes for metagenomic binning, comparative biology and taxonomic classification.</title>
        <authorList>
            <person name="Goeker M."/>
        </authorList>
    </citation>
    <scope>NUCLEOTIDE SEQUENCE [LARGE SCALE GENOMIC DNA]</scope>
    <source>
        <strain evidence="2 3">DSM 45533</strain>
    </source>
</reference>
<dbReference type="EMBL" id="JACDUR010000006">
    <property type="protein sequence ID" value="MBA2894357.1"/>
    <property type="molecule type" value="Genomic_DNA"/>
</dbReference>
<sequence length="295" mass="32002">MMKFRHIIPVEPRDATGLVAEIYSQQARDMGMTRLRPLMPLSHAPDLMAAAWALLRESLVAGTVSRTERELVAIGVSERNRCPFCFDAHTMLLHATGRHRLAEAIARGERPADPRQAALLDGRGLDEPELVGTALAFHFVNRMVSTLHSPDVLPGGMQRWRAVRSLAGRAFASTVRRVAPPGDSLKLLTVRPDAPAWAEDSPVGTAYAALCALADDAVVPGLDTWDGGHPPLTHRWPDEPVARLRAKVALAPYRITDDDLGSCGLGPEELVRVIASGAVAAMRRHERLILAGTPL</sequence>
<feature type="domain" description="Carboxymuconolactone decarboxylase-like" evidence="1">
    <location>
        <begin position="48"/>
        <end position="97"/>
    </location>
</feature>
<gene>
    <name evidence="2" type="ORF">HNR30_005729</name>
</gene>
<dbReference type="InterPro" id="IPR004675">
    <property type="entry name" value="AhpD_core"/>
</dbReference>
<keyword evidence="2" id="KW-0560">Oxidoreductase</keyword>
<keyword evidence="2" id="KW-0575">Peroxidase</keyword>
<protein>
    <submittedName>
        <fullName evidence="2">AhpD family alkylhydroperoxidase</fullName>
    </submittedName>
</protein>
<name>A0A7W0CNC9_9ACTN</name>
<dbReference type="Proteomes" id="UP000530928">
    <property type="component" value="Unassembled WGS sequence"/>
</dbReference>
<dbReference type="NCBIfam" id="TIGR00778">
    <property type="entry name" value="ahpD_dom"/>
    <property type="match status" value="1"/>
</dbReference>
<dbReference type="SUPFAM" id="SSF69118">
    <property type="entry name" value="AhpD-like"/>
    <property type="match status" value="1"/>
</dbReference>
<dbReference type="RefSeq" id="WP_220134131.1">
    <property type="nucleotide sequence ID" value="NZ_BAABAM010000004.1"/>
</dbReference>
<dbReference type="AlphaFoldDB" id="A0A7W0CNC9"/>
<dbReference type="Gene3D" id="1.20.1290.10">
    <property type="entry name" value="AhpD-like"/>
    <property type="match status" value="1"/>
</dbReference>
<dbReference type="InterPro" id="IPR003779">
    <property type="entry name" value="CMD-like"/>
</dbReference>
<comment type="caution">
    <text evidence="2">The sequence shown here is derived from an EMBL/GenBank/DDBJ whole genome shotgun (WGS) entry which is preliminary data.</text>
</comment>
<dbReference type="InterPro" id="IPR029032">
    <property type="entry name" value="AhpD-like"/>
</dbReference>
<dbReference type="Pfam" id="PF02627">
    <property type="entry name" value="CMD"/>
    <property type="match status" value="1"/>
</dbReference>
<accession>A0A7W0CNC9</accession>
<dbReference type="GO" id="GO:0051920">
    <property type="term" value="F:peroxiredoxin activity"/>
    <property type="evidence" value="ECO:0007669"/>
    <property type="project" value="InterPro"/>
</dbReference>
<evidence type="ECO:0000313" key="3">
    <source>
        <dbReference type="Proteomes" id="UP000530928"/>
    </source>
</evidence>
<proteinExistence type="predicted"/>
<keyword evidence="3" id="KW-1185">Reference proteome</keyword>
<evidence type="ECO:0000259" key="1">
    <source>
        <dbReference type="Pfam" id="PF02627"/>
    </source>
</evidence>
<evidence type="ECO:0000313" key="2">
    <source>
        <dbReference type="EMBL" id="MBA2894357.1"/>
    </source>
</evidence>
<organism evidence="2 3">
    <name type="scientific">Nonomuraea soli</name>
    <dbReference type="NCBI Taxonomy" id="1032476"/>
    <lineage>
        <taxon>Bacteria</taxon>
        <taxon>Bacillati</taxon>
        <taxon>Actinomycetota</taxon>
        <taxon>Actinomycetes</taxon>
        <taxon>Streptosporangiales</taxon>
        <taxon>Streptosporangiaceae</taxon>
        <taxon>Nonomuraea</taxon>
    </lineage>
</organism>